<dbReference type="eggNOG" id="COG2388">
    <property type="taxonomic scope" value="Bacteria"/>
</dbReference>
<reference key="1">
    <citation type="submission" date="2010-11" db="EMBL/GenBank/DDBJ databases">
        <title>The complete genome of Leadbetterella byssophila DSM 17132.</title>
        <authorList>
            <consortium name="US DOE Joint Genome Institute (JGI-PGF)"/>
            <person name="Lucas S."/>
            <person name="Copeland A."/>
            <person name="Lapidus A."/>
            <person name="Glavina del Rio T."/>
            <person name="Dalin E."/>
            <person name="Tice H."/>
            <person name="Bruce D."/>
            <person name="Goodwin L."/>
            <person name="Pitluck S."/>
            <person name="Kyrpides N."/>
            <person name="Mavromatis K."/>
            <person name="Ivanova N."/>
            <person name="Teshima H."/>
            <person name="Brettin T."/>
            <person name="Detter J.C."/>
            <person name="Han C."/>
            <person name="Tapia R."/>
            <person name="Land M."/>
            <person name="Hauser L."/>
            <person name="Markowitz V."/>
            <person name="Cheng J.-F."/>
            <person name="Hugenholtz P."/>
            <person name="Woyke T."/>
            <person name="Wu D."/>
            <person name="Tindall B."/>
            <person name="Pomrenke H.G."/>
            <person name="Brambilla E."/>
            <person name="Klenk H.-P."/>
            <person name="Eisen J.A."/>
        </authorList>
    </citation>
    <scope>NUCLEOTIDE SEQUENCE [LARGE SCALE GENOMIC DNA]</scope>
    <source>
        <strain>DSM 17132</strain>
    </source>
</reference>
<evidence type="ECO:0000259" key="1">
    <source>
        <dbReference type="PROSITE" id="PS51729"/>
    </source>
</evidence>
<dbReference type="Pfam" id="PF14542">
    <property type="entry name" value="Acetyltransf_CG"/>
    <property type="match status" value="1"/>
</dbReference>
<name>E4RUA9_LEAB4</name>
<sequence length="93" mass="10052">MEIKHSQTETKGIFEAIEDGLKVGEMTYSKAGTSKIIIDHTQVDPSQNGKGVGKKLVNAGVAYARENGLKILPLCPFAKKVLTGSEEYQDVLS</sequence>
<dbReference type="SUPFAM" id="SSF55729">
    <property type="entry name" value="Acyl-CoA N-acyltransferases (Nat)"/>
    <property type="match status" value="1"/>
</dbReference>
<dbReference type="AlphaFoldDB" id="E4RUA9"/>
<dbReference type="OrthoDB" id="9793389at2"/>
<evidence type="ECO:0000313" key="3">
    <source>
        <dbReference type="Proteomes" id="UP000007435"/>
    </source>
</evidence>
<dbReference type="InterPro" id="IPR031165">
    <property type="entry name" value="GNAT_YJDJ"/>
</dbReference>
<evidence type="ECO:0000313" key="2">
    <source>
        <dbReference type="EMBL" id="ADQ16943.1"/>
    </source>
</evidence>
<dbReference type="CDD" id="cd04301">
    <property type="entry name" value="NAT_SF"/>
    <property type="match status" value="1"/>
</dbReference>
<protein>
    <submittedName>
        <fullName evidence="2">GCN5-related N-acetyltransferase</fullName>
    </submittedName>
</protein>
<dbReference type="Gene3D" id="3.40.630.30">
    <property type="match status" value="1"/>
</dbReference>
<dbReference type="KEGG" id="lby:Lbys_1223"/>
<gene>
    <name evidence="2" type="ordered locus">Lbys_1223</name>
</gene>
<dbReference type="InterPro" id="IPR016181">
    <property type="entry name" value="Acyl_CoA_acyltransferase"/>
</dbReference>
<dbReference type="PANTHER" id="PTHR31435:SF10">
    <property type="entry name" value="BSR4717 PROTEIN"/>
    <property type="match status" value="1"/>
</dbReference>
<dbReference type="EMBL" id="CP002305">
    <property type="protein sequence ID" value="ADQ16943.1"/>
    <property type="molecule type" value="Genomic_DNA"/>
</dbReference>
<dbReference type="HOGENOM" id="CLU_132888_2_2_10"/>
<organism evidence="2 3">
    <name type="scientific">Leadbetterella byssophila (strain DSM 17132 / JCM 16389 / KACC 11308 / NBRC 106382 / 4M15)</name>
    <dbReference type="NCBI Taxonomy" id="649349"/>
    <lineage>
        <taxon>Bacteria</taxon>
        <taxon>Pseudomonadati</taxon>
        <taxon>Bacteroidota</taxon>
        <taxon>Cytophagia</taxon>
        <taxon>Cytophagales</taxon>
        <taxon>Leadbetterellaceae</taxon>
        <taxon>Leadbetterella</taxon>
    </lineage>
</organism>
<dbReference type="RefSeq" id="WP_013407993.1">
    <property type="nucleotide sequence ID" value="NC_014655.1"/>
</dbReference>
<dbReference type="Proteomes" id="UP000007435">
    <property type="component" value="Chromosome"/>
</dbReference>
<dbReference type="InterPro" id="IPR045057">
    <property type="entry name" value="Gcn5-rel_NAT"/>
</dbReference>
<accession>E4RUA9</accession>
<dbReference type="PROSITE" id="PS51729">
    <property type="entry name" value="GNAT_YJDJ"/>
    <property type="match status" value="1"/>
</dbReference>
<keyword evidence="3" id="KW-1185">Reference proteome</keyword>
<reference evidence="2 3" key="2">
    <citation type="journal article" date="2011" name="Stand. Genomic Sci.">
        <title>Complete genome sequence of Leadbetterella byssophila type strain (4M15).</title>
        <authorList>
            <person name="Abt B."/>
            <person name="Teshima H."/>
            <person name="Lucas S."/>
            <person name="Lapidus A."/>
            <person name="Del Rio T.G."/>
            <person name="Nolan M."/>
            <person name="Tice H."/>
            <person name="Cheng J.F."/>
            <person name="Pitluck S."/>
            <person name="Liolios K."/>
            <person name="Pagani I."/>
            <person name="Ivanova N."/>
            <person name="Mavromatis K."/>
            <person name="Pati A."/>
            <person name="Tapia R."/>
            <person name="Han C."/>
            <person name="Goodwin L."/>
            <person name="Chen A."/>
            <person name="Palaniappan K."/>
            <person name="Land M."/>
            <person name="Hauser L."/>
            <person name="Chang Y.J."/>
            <person name="Jeffries C.D."/>
            <person name="Rohde M."/>
            <person name="Goker M."/>
            <person name="Tindall B.J."/>
            <person name="Detter J.C."/>
            <person name="Woyke T."/>
            <person name="Bristow J."/>
            <person name="Eisen J.A."/>
            <person name="Markowitz V."/>
            <person name="Hugenholtz P."/>
            <person name="Klenk H.P."/>
            <person name="Kyrpides N.C."/>
        </authorList>
    </citation>
    <scope>NUCLEOTIDE SEQUENCE [LARGE SCALE GENOMIC DNA]</scope>
    <source>
        <strain evidence="3">DSM 17132 / JCM 16389 / KACC 11308 / NBRC 106382 / 4M15</strain>
    </source>
</reference>
<dbReference type="PANTHER" id="PTHR31435">
    <property type="entry name" value="PROTEIN NATD1"/>
    <property type="match status" value="1"/>
</dbReference>
<feature type="domain" description="N-acetyltransferase" evidence="1">
    <location>
        <begin position="6"/>
        <end position="93"/>
    </location>
</feature>
<proteinExistence type="predicted"/>
<dbReference type="STRING" id="649349.Lbys_1223"/>